<keyword evidence="1" id="KW-0732">Signal</keyword>
<organism evidence="2">
    <name type="scientific">Arundo donax</name>
    <name type="common">Giant reed</name>
    <name type="synonym">Donax arundinaceus</name>
    <dbReference type="NCBI Taxonomy" id="35708"/>
    <lineage>
        <taxon>Eukaryota</taxon>
        <taxon>Viridiplantae</taxon>
        <taxon>Streptophyta</taxon>
        <taxon>Embryophyta</taxon>
        <taxon>Tracheophyta</taxon>
        <taxon>Spermatophyta</taxon>
        <taxon>Magnoliopsida</taxon>
        <taxon>Liliopsida</taxon>
        <taxon>Poales</taxon>
        <taxon>Poaceae</taxon>
        <taxon>PACMAD clade</taxon>
        <taxon>Arundinoideae</taxon>
        <taxon>Arundineae</taxon>
        <taxon>Arundo</taxon>
    </lineage>
</organism>
<dbReference type="EMBL" id="GBRH01236725">
    <property type="protein sequence ID" value="JAD61170.1"/>
    <property type="molecule type" value="Transcribed_RNA"/>
</dbReference>
<dbReference type="AlphaFoldDB" id="A0A0A9BIZ6"/>
<accession>A0A0A9BIZ6</accession>
<feature type="signal peptide" evidence="1">
    <location>
        <begin position="1"/>
        <end position="22"/>
    </location>
</feature>
<proteinExistence type="predicted"/>
<evidence type="ECO:0000313" key="2">
    <source>
        <dbReference type="EMBL" id="JAD61170.1"/>
    </source>
</evidence>
<feature type="chain" id="PRO_5002042916" evidence="1">
    <location>
        <begin position="23"/>
        <end position="41"/>
    </location>
</feature>
<reference evidence="2" key="2">
    <citation type="journal article" date="2015" name="Data Brief">
        <title>Shoot transcriptome of the giant reed, Arundo donax.</title>
        <authorList>
            <person name="Barrero R.A."/>
            <person name="Guerrero F.D."/>
            <person name="Moolhuijzen P."/>
            <person name="Goolsby J.A."/>
            <person name="Tidwell J."/>
            <person name="Bellgard S.E."/>
            <person name="Bellgard M.I."/>
        </authorList>
    </citation>
    <scope>NUCLEOTIDE SEQUENCE</scope>
    <source>
        <tissue evidence="2">Shoot tissue taken approximately 20 cm above the soil surface</tissue>
    </source>
</reference>
<evidence type="ECO:0000256" key="1">
    <source>
        <dbReference type="SAM" id="SignalP"/>
    </source>
</evidence>
<name>A0A0A9BIZ6_ARUDO</name>
<sequence length="41" mass="5055">MLFFLCMHYLMAIAVLRRGSRTSQQCLWHKDYARWGFYLQI</sequence>
<protein>
    <submittedName>
        <fullName evidence="2">Uncharacterized protein</fullName>
    </submittedName>
</protein>
<reference evidence="2" key="1">
    <citation type="submission" date="2014-09" db="EMBL/GenBank/DDBJ databases">
        <authorList>
            <person name="Magalhaes I.L.F."/>
            <person name="Oliveira U."/>
            <person name="Santos F.R."/>
            <person name="Vidigal T.H.D.A."/>
            <person name="Brescovit A.D."/>
            <person name="Santos A.J."/>
        </authorList>
    </citation>
    <scope>NUCLEOTIDE SEQUENCE</scope>
    <source>
        <tissue evidence="2">Shoot tissue taken approximately 20 cm above the soil surface</tissue>
    </source>
</reference>